<feature type="chain" id="PRO_5042605355" evidence="1">
    <location>
        <begin position="20"/>
        <end position="283"/>
    </location>
</feature>
<reference evidence="3 4" key="1">
    <citation type="journal article" date="2023" name="Microbiol. Resour. Announc.">
        <title>Complete Genome Sequence of the First Colistin-Resistant Raoultella electrica Strain.</title>
        <authorList>
            <person name="Aldeia C."/>
            <person name="Campos-Madueno E.I."/>
            <person name="Sendi P."/>
            <person name="Endimiani A."/>
        </authorList>
    </citation>
    <scope>NUCLEOTIDE SEQUENCE [LARGE SCALE GENOMIC DNA]</scope>
    <source>
        <strain evidence="3 4">S2-IND-01-C</strain>
    </source>
</reference>
<dbReference type="CDD" id="cd07739">
    <property type="entry name" value="metallo-hydrolase-like_MBL-fold"/>
    <property type="match status" value="1"/>
</dbReference>
<dbReference type="SUPFAM" id="SSF56281">
    <property type="entry name" value="Metallo-hydrolase/oxidoreductase"/>
    <property type="match status" value="1"/>
</dbReference>
<dbReference type="RefSeq" id="WP_271206975.1">
    <property type="nucleotide sequence ID" value="NZ_CP112887.1"/>
</dbReference>
<evidence type="ECO:0000256" key="1">
    <source>
        <dbReference type="SAM" id="SignalP"/>
    </source>
</evidence>
<gene>
    <name evidence="3" type="ORF">OR613_13395</name>
</gene>
<keyword evidence="4" id="KW-1185">Reference proteome</keyword>
<dbReference type="PANTHER" id="PTHR42951:SF14">
    <property type="entry name" value="METALLO-BETA-LACTAMASE SUPERFAMILY PROTEIN"/>
    <property type="match status" value="1"/>
</dbReference>
<evidence type="ECO:0000259" key="2">
    <source>
        <dbReference type="SMART" id="SM00849"/>
    </source>
</evidence>
<organism evidence="3 4">
    <name type="scientific">Klebsiella electrica</name>
    <dbReference type="NCBI Taxonomy" id="1259973"/>
    <lineage>
        <taxon>Bacteria</taxon>
        <taxon>Pseudomonadati</taxon>
        <taxon>Pseudomonadota</taxon>
        <taxon>Gammaproteobacteria</taxon>
        <taxon>Enterobacterales</taxon>
        <taxon>Enterobacteriaceae</taxon>
        <taxon>Klebsiella/Raoultella group</taxon>
        <taxon>Klebsiella</taxon>
    </lineage>
</organism>
<dbReference type="SMART" id="SM00849">
    <property type="entry name" value="Lactamase_B"/>
    <property type="match status" value="1"/>
</dbReference>
<accession>A0AAJ5QNL9</accession>
<evidence type="ECO:0000313" key="4">
    <source>
        <dbReference type="Proteomes" id="UP001210130"/>
    </source>
</evidence>
<sequence length="283" mass="31096">MKLSALAVAAALFSSAAFAAPLTLQTYNPQDKGIFAVNSTLVSGPHEAVLFDAQFSVKDGEKLVDMIRQSGKKLSRIVITSGDPDFYFGLEPLVKAFPEAKVVATAEVVKHIEATHSAKLEFWGPQMKDGAPKQLYVPQQIEASSFTIDGEKVEIRQPQNYAAFVWIPANKTILGGTGVAWGMHVWTADTQSAESRLQWRKTLDDMAALHPQQVIPGHYLGTPPAADRAIVFTRDYLQQFEQALKTHKDSAGVIADMKQRWPQLAEVSSLELSAKVNTGEMKW</sequence>
<proteinExistence type="predicted"/>
<dbReference type="InterPro" id="IPR036866">
    <property type="entry name" value="RibonucZ/Hydroxyglut_hydro"/>
</dbReference>
<dbReference type="EMBL" id="CP112887">
    <property type="protein sequence ID" value="WBW59058.1"/>
    <property type="molecule type" value="Genomic_DNA"/>
</dbReference>
<keyword evidence="1" id="KW-0732">Signal</keyword>
<feature type="signal peptide" evidence="1">
    <location>
        <begin position="1"/>
        <end position="19"/>
    </location>
</feature>
<feature type="domain" description="Metallo-beta-lactamase" evidence="2">
    <location>
        <begin position="36"/>
        <end position="218"/>
    </location>
</feature>
<dbReference type="NCBIfam" id="NF040580">
    <property type="entry name" value="MBL_fold_Vmh"/>
    <property type="match status" value="1"/>
</dbReference>
<dbReference type="PANTHER" id="PTHR42951">
    <property type="entry name" value="METALLO-BETA-LACTAMASE DOMAIN-CONTAINING"/>
    <property type="match status" value="1"/>
</dbReference>
<evidence type="ECO:0000313" key="3">
    <source>
        <dbReference type="EMBL" id="WBW59058.1"/>
    </source>
</evidence>
<protein>
    <submittedName>
        <fullName evidence="3">Vmh family MBL fold metallo-hydrolase</fullName>
    </submittedName>
</protein>
<dbReference type="AlphaFoldDB" id="A0AAJ5QNL9"/>
<dbReference type="InterPro" id="IPR050855">
    <property type="entry name" value="NDM-1-like"/>
</dbReference>
<dbReference type="InterPro" id="IPR001279">
    <property type="entry name" value="Metallo-B-lactamas"/>
</dbReference>
<dbReference type="Proteomes" id="UP001210130">
    <property type="component" value="Chromosome"/>
</dbReference>
<name>A0AAJ5QNL9_9ENTR</name>
<dbReference type="Gene3D" id="3.60.15.10">
    <property type="entry name" value="Ribonuclease Z/Hydroxyacylglutathione hydrolase-like"/>
    <property type="match status" value="1"/>
</dbReference>